<dbReference type="PROSITE" id="PS51192">
    <property type="entry name" value="HELICASE_ATP_BIND_1"/>
    <property type="match status" value="1"/>
</dbReference>
<dbReference type="SMART" id="SM00490">
    <property type="entry name" value="HELICc"/>
    <property type="match status" value="1"/>
</dbReference>
<evidence type="ECO:0000256" key="5">
    <source>
        <dbReference type="ARBA" id="ARBA00038437"/>
    </source>
</evidence>
<evidence type="ECO:0000256" key="4">
    <source>
        <dbReference type="ARBA" id="ARBA00022840"/>
    </source>
</evidence>
<dbReference type="InterPro" id="IPR050079">
    <property type="entry name" value="DEAD_box_RNA_helicase"/>
</dbReference>
<evidence type="ECO:0000256" key="6">
    <source>
        <dbReference type="PROSITE-ProRule" id="PRU00552"/>
    </source>
</evidence>
<feature type="domain" description="Helicase C-terminal" evidence="10">
    <location>
        <begin position="221"/>
        <end position="384"/>
    </location>
</feature>
<accession>A0A1H9AI41</accession>
<evidence type="ECO:0000256" key="7">
    <source>
        <dbReference type="RuleBase" id="RU000492"/>
    </source>
</evidence>
<dbReference type="GO" id="GO:0003724">
    <property type="term" value="F:RNA helicase activity"/>
    <property type="evidence" value="ECO:0007669"/>
    <property type="project" value="InterPro"/>
</dbReference>
<evidence type="ECO:0000313" key="12">
    <source>
        <dbReference type="EMBL" id="SEP76275.1"/>
    </source>
</evidence>
<dbReference type="AlphaFoldDB" id="A0A1H9AI41"/>
<feature type="compositionally biased region" description="Basic and acidic residues" evidence="8">
    <location>
        <begin position="434"/>
        <end position="464"/>
    </location>
</feature>
<dbReference type="EMBL" id="FOFU01000001">
    <property type="protein sequence ID" value="SEP76275.1"/>
    <property type="molecule type" value="Genomic_DNA"/>
</dbReference>
<dbReference type="InterPro" id="IPR001650">
    <property type="entry name" value="Helicase_C-like"/>
</dbReference>
<feature type="short sequence motif" description="Q motif" evidence="6">
    <location>
        <begin position="1"/>
        <end position="29"/>
    </location>
</feature>
<dbReference type="InterPro" id="IPR000629">
    <property type="entry name" value="RNA-helicase_DEAD-box_CS"/>
</dbReference>
<dbReference type="CDD" id="cd18787">
    <property type="entry name" value="SF2_C_DEAD"/>
    <property type="match status" value="1"/>
</dbReference>
<dbReference type="PROSITE" id="PS51194">
    <property type="entry name" value="HELICASE_CTER"/>
    <property type="match status" value="1"/>
</dbReference>
<keyword evidence="2 7" id="KW-0378">Hydrolase</keyword>
<feature type="compositionally biased region" description="Basic and acidic residues" evidence="8">
    <location>
        <begin position="400"/>
        <end position="427"/>
    </location>
</feature>
<protein>
    <submittedName>
        <fullName evidence="12">ATP-dependent RNA helicase RhlB</fullName>
    </submittedName>
</protein>
<evidence type="ECO:0000313" key="13">
    <source>
        <dbReference type="Proteomes" id="UP000182360"/>
    </source>
</evidence>
<dbReference type="Gene3D" id="3.40.50.300">
    <property type="entry name" value="P-loop containing nucleotide triphosphate hydrolases"/>
    <property type="match status" value="2"/>
</dbReference>
<comment type="similarity">
    <text evidence="5 7">Belongs to the DEAD box helicase family.</text>
</comment>
<feature type="region of interest" description="Disordered" evidence="8">
    <location>
        <begin position="491"/>
        <end position="558"/>
    </location>
</feature>
<dbReference type="OrthoDB" id="9805696at2"/>
<dbReference type="InterPro" id="IPR014001">
    <property type="entry name" value="Helicase_ATP-bd"/>
</dbReference>
<dbReference type="Pfam" id="PF00271">
    <property type="entry name" value="Helicase_C"/>
    <property type="match status" value="1"/>
</dbReference>
<evidence type="ECO:0000256" key="3">
    <source>
        <dbReference type="ARBA" id="ARBA00022806"/>
    </source>
</evidence>
<evidence type="ECO:0000256" key="8">
    <source>
        <dbReference type="SAM" id="MobiDB-lite"/>
    </source>
</evidence>
<reference evidence="12 13" key="1">
    <citation type="submission" date="2016-10" db="EMBL/GenBank/DDBJ databases">
        <authorList>
            <person name="de Groot N.N."/>
        </authorList>
    </citation>
    <scope>NUCLEOTIDE SEQUENCE [LARGE SCALE GENOMIC DNA]</scope>
    <source>
        <strain evidence="12 13">B25</strain>
    </source>
</reference>
<dbReference type="PANTHER" id="PTHR47959">
    <property type="entry name" value="ATP-DEPENDENT RNA HELICASE RHLE-RELATED"/>
    <property type="match status" value="1"/>
</dbReference>
<dbReference type="InterPro" id="IPR027417">
    <property type="entry name" value="P-loop_NTPase"/>
</dbReference>
<feature type="compositionally biased region" description="Basic and acidic residues" evidence="8">
    <location>
        <begin position="500"/>
        <end position="522"/>
    </location>
</feature>
<dbReference type="InterPro" id="IPR011545">
    <property type="entry name" value="DEAD/DEAH_box_helicase_dom"/>
</dbReference>
<dbReference type="GO" id="GO:0003676">
    <property type="term" value="F:nucleic acid binding"/>
    <property type="evidence" value="ECO:0007669"/>
    <property type="project" value="InterPro"/>
</dbReference>
<dbReference type="GO" id="GO:0005524">
    <property type="term" value="F:ATP binding"/>
    <property type="evidence" value="ECO:0007669"/>
    <property type="project" value="UniProtKB-KW"/>
</dbReference>
<dbReference type="PROSITE" id="PS00039">
    <property type="entry name" value="DEAD_ATP_HELICASE"/>
    <property type="match status" value="1"/>
</dbReference>
<evidence type="ECO:0000256" key="2">
    <source>
        <dbReference type="ARBA" id="ARBA00022801"/>
    </source>
</evidence>
<dbReference type="CDD" id="cd00268">
    <property type="entry name" value="DEADc"/>
    <property type="match status" value="1"/>
</dbReference>
<dbReference type="PANTHER" id="PTHR47959:SF10">
    <property type="entry name" value="ATP-DEPENDENT RNA HELICASE RHLB"/>
    <property type="match status" value="1"/>
</dbReference>
<name>A0A1H9AI41_9SPIR</name>
<proteinExistence type="inferred from homology"/>
<feature type="domain" description="Helicase ATP-binding" evidence="9">
    <location>
        <begin position="37"/>
        <end position="210"/>
    </location>
</feature>
<gene>
    <name evidence="12" type="ORF">SAMN04487977_101345</name>
</gene>
<sequence>MDFTEFGLDERLLKGIEAAGYVTCTPVQEQVIKASKAAEGTKGPDLYVQSQTGTGKTCAYLVAVIGEMVKAENAGKKCLILAPTRELAVQIEEEAKVLVGTSGLKAFSVYGGVGYEKQIATLKKGVDIVIGTPGRVIDLNEGGNLDLSNSHFCVIDEADRMFDMGFYDDLRKILKKLPEAETRQTMLFSATLNTYVKNLAWEYTRDPVEITIEAENITVSEIQQELLHVSSDEKMKLLVGILKHENPESAIIFCNTKRSCEVIAKRLVINEIQAEFMIGDLPQSKRLAILKKFKAGEIKILVATDVAARGIDVDDLAMVINYDLPVEAENYVHRIGRTARAGKSGKAYTFCSEQDVYNLPAIERYIEMSIPATVAYPDQMEEDKSAGMYIKTENWRGDDDYDNRGGYRKGKDGDIHNRRRDDRDGRGHGKRNGHGRDDKRDDRRHDGYKKDGYKKGGKGRDFEKRGKKPYIDPAKLAGLSYEERMKMYKDAYASGSVSKGAKDIYKKGGYKKGDYKKGDYKKNGKKPYNKSYNNNRPQQKAAPEKKSFWQKVKSFFGR</sequence>
<keyword evidence="4 7" id="KW-0067">ATP-binding</keyword>
<dbReference type="PROSITE" id="PS51195">
    <property type="entry name" value="Q_MOTIF"/>
    <property type="match status" value="1"/>
</dbReference>
<evidence type="ECO:0000259" key="11">
    <source>
        <dbReference type="PROSITE" id="PS51195"/>
    </source>
</evidence>
<evidence type="ECO:0000256" key="1">
    <source>
        <dbReference type="ARBA" id="ARBA00022741"/>
    </source>
</evidence>
<dbReference type="InterPro" id="IPR044742">
    <property type="entry name" value="DEAD/DEAH_RhlB"/>
</dbReference>
<evidence type="ECO:0000259" key="10">
    <source>
        <dbReference type="PROSITE" id="PS51194"/>
    </source>
</evidence>
<organism evidence="12 13">
    <name type="scientific">Treponema bryantii</name>
    <dbReference type="NCBI Taxonomy" id="163"/>
    <lineage>
        <taxon>Bacteria</taxon>
        <taxon>Pseudomonadati</taxon>
        <taxon>Spirochaetota</taxon>
        <taxon>Spirochaetia</taxon>
        <taxon>Spirochaetales</taxon>
        <taxon>Treponemataceae</taxon>
        <taxon>Treponema</taxon>
    </lineage>
</organism>
<evidence type="ECO:0000259" key="9">
    <source>
        <dbReference type="PROSITE" id="PS51192"/>
    </source>
</evidence>
<feature type="domain" description="DEAD-box RNA helicase Q" evidence="11">
    <location>
        <begin position="1"/>
        <end position="29"/>
    </location>
</feature>
<keyword evidence="1 7" id="KW-0547">Nucleotide-binding</keyword>
<keyword evidence="13" id="KW-1185">Reference proteome</keyword>
<dbReference type="GO" id="GO:0016787">
    <property type="term" value="F:hydrolase activity"/>
    <property type="evidence" value="ECO:0007669"/>
    <property type="project" value="UniProtKB-KW"/>
</dbReference>
<dbReference type="SMART" id="SM00487">
    <property type="entry name" value="DEXDc"/>
    <property type="match status" value="1"/>
</dbReference>
<keyword evidence="3 7" id="KW-0347">Helicase</keyword>
<feature type="region of interest" description="Disordered" evidence="8">
    <location>
        <begin position="400"/>
        <end position="467"/>
    </location>
</feature>
<dbReference type="InterPro" id="IPR014014">
    <property type="entry name" value="RNA_helicase_DEAD_Q_motif"/>
</dbReference>
<dbReference type="Proteomes" id="UP000182360">
    <property type="component" value="Unassembled WGS sequence"/>
</dbReference>
<dbReference type="SUPFAM" id="SSF52540">
    <property type="entry name" value="P-loop containing nucleoside triphosphate hydrolases"/>
    <property type="match status" value="1"/>
</dbReference>
<dbReference type="GO" id="GO:0005829">
    <property type="term" value="C:cytosol"/>
    <property type="evidence" value="ECO:0007669"/>
    <property type="project" value="TreeGrafter"/>
</dbReference>
<dbReference type="STRING" id="163.SAMN04487775_104159"/>
<dbReference type="Pfam" id="PF00270">
    <property type="entry name" value="DEAD"/>
    <property type="match status" value="1"/>
</dbReference>
<dbReference type="RefSeq" id="WP_074640302.1">
    <property type="nucleotide sequence ID" value="NZ_FOFU01000001.1"/>
</dbReference>